<gene>
    <name evidence="1" type="ORF">VSX58_12040</name>
</gene>
<keyword evidence="2" id="KW-1185">Reference proteome</keyword>
<dbReference type="EMBL" id="JAYWTM010000009">
    <property type="protein sequence ID" value="MEC5343323.1"/>
    <property type="molecule type" value="Genomic_DNA"/>
</dbReference>
<dbReference type="Proteomes" id="UP001309705">
    <property type="component" value="Unassembled WGS sequence"/>
</dbReference>
<sequence length="109" mass="12746">MLVRNYYGELLNVFGVYWYDNKTCFWVFPKDTGGLMVFELGKPGDRDRVTIADPNWSGNFLFDNRIPGIFHHAIVEEDLLLGLSEKDEKAYVKFLNIIKEEGLVDQEFY</sequence>
<name>A0ABU6JRJ0_9GAMM</name>
<organism evidence="1 2">
    <name type="scientific">Brenneria populi</name>
    <dbReference type="NCBI Taxonomy" id="1505588"/>
    <lineage>
        <taxon>Bacteria</taxon>
        <taxon>Pseudomonadati</taxon>
        <taxon>Pseudomonadota</taxon>
        <taxon>Gammaproteobacteria</taxon>
        <taxon>Enterobacterales</taxon>
        <taxon>Pectobacteriaceae</taxon>
        <taxon>Brenneria</taxon>
    </lineage>
</organism>
<comment type="caution">
    <text evidence="1">The sequence shown here is derived from an EMBL/GenBank/DDBJ whole genome shotgun (WGS) entry which is preliminary data.</text>
</comment>
<dbReference type="RefSeq" id="WP_327618298.1">
    <property type="nucleotide sequence ID" value="NZ_JAYWTM010000009.1"/>
</dbReference>
<proteinExistence type="predicted"/>
<evidence type="ECO:0000313" key="2">
    <source>
        <dbReference type="Proteomes" id="UP001309705"/>
    </source>
</evidence>
<reference evidence="1 2" key="1">
    <citation type="journal article" date="2017" name="Int. J. Syst. Evol. Microbiol.">
        <title>Brenneria populi subsp. brevivirga subsp. nov. isolated from symptomatic bark of Populus x euramericana canker, and description of Brenneria populi subsp. populi subsp. nov.</title>
        <authorList>
            <person name="Zheng M.H."/>
            <person name="Piao C.G."/>
            <person name="Xue H."/>
            <person name="Guo M.W."/>
            <person name="Li Y."/>
        </authorList>
    </citation>
    <scope>NUCLEOTIDE SEQUENCE [LARGE SCALE GENOMIC DNA]</scope>
    <source>
        <strain evidence="1 2">D9-5</strain>
    </source>
</reference>
<evidence type="ECO:0000313" key="1">
    <source>
        <dbReference type="EMBL" id="MEC5343323.1"/>
    </source>
</evidence>
<accession>A0ABU6JRJ0</accession>
<protein>
    <submittedName>
        <fullName evidence="1">Uncharacterized protein</fullName>
    </submittedName>
</protein>